<dbReference type="OrthoDB" id="664960at2759"/>
<evidence type="ECO:0000256" key="3">
    <source>
        <dbReference type="SAM" id="MobiDB-lite"/>
    </source>
</evidence>
<dbReference type="AlphaFoldDB" id="A0A8T2QRB2"/>
<accession>A0A8T2QRB2</accession>
<comment type="caution">
    <text evidence="5">The sequence shown here is derived from an EMBL/GenBank/DDBJ whole genome shotgun (WGS) entry which is preliminary data.</text>
</comment>
<name>A0A8T2QRB2_CERRI</name>
<dbReference type="GO" id="GO:0006952">
    <property type="term" value="P:defense response"/>
    <property type="evidence" value="ECO:0007669"/>
    <property type="project" value="InterPro"/>
</dbReference>
<sequence>MAALFKKVSSASKSISGGLVKALKFLNPRRLCAHPAPVEQSAQQPVEEAAQQSVEGDFTLEQSAQQPVEEAAQQSVDGDFTPKHSAQQSVEEAAQQSVEGDFTLKDVEKMLKIVTQKIEFLEWKDGPSSSSGPELRSQSRWANTFHETVSHFNERKQNVNDFINSLPNNLKDEVLSDGGKLLRTFVRDVFGEIGGVHWIGLGFSFIAWTLDNLDKMGDNADRLLKLLRNLQDVLKKIVETWKIADRRDEDAKELQEIVDITFECVILCTANLGKGKILRFFEASTVENALNSMEKRITEATTSIDSYRNGVVYRNVPYQRQPTIALDENLKKVESREKEKQNALEFYQKKVDDGPVVLIIRGDGGVGKTVLASQIFYEFQCAKGKDEHVCVRTELPFEVDEQHLSRIQEDILKKLGVPGLNNVGEPGLNNVEDGKATISKALKSNEKPVFLYVDNINFEGHISKLLPQSKSFKTGSKILITTRSRLIKGRMDEDLHMKHIKVTELEPLKREEAQNFLSNTIFEGGISESELGVSPYKIGEVLPSEIKKVLKLCDGLPLALNSVAKCAIRLYKKNIKVDVIWKSIASSMERCSNFPCSTENMYKSLRFSYDRFCDDKEKEAFLDIIFLINIDVYSSVFLDWKRIEMLIGVTNIEHLHSVGLIEKVVEMRECCFVRVHDVYRVMGKRMQEERKHGIYVMDDNELKRVEKVNGLLGSVVALYGVHIREALVAEMPQVRYLFDVVIEGAMEEPHMETVYNNLLALHAKATFANFIHRRRFPKLVEFVVEENKEATDLKFLEDSTALRRLSLTSWESLSNVDAIQNMASLRELGLAREKLSSLPEGISRLTSLEDLRLRWNDKLSKLPSGISCLTSLRYLSLRGCSQLRRLPESITSMTWLQFLDLGYCSALEDVPQCVESLKNTTLVIMPNNLPNIESLEDMSKVFPLVQFLLKYPSKWI</sequence>
<dbReference type="PRINTS" id="PR00364">
    <property type="entry name" value="DISEASERSIST"/>
</dbReference>
<dbReference type="InterPro" id="IPR032675">
    <property type="entry name" value="LRR_dom_sf"/>
</dbReference>
<dbReference type="GO" id="GO:0043531">
    <property type="term" value="F:ADP binding"/>
    <property type="evidence" value="ECO:0007669"/>
    <property type="project" value="InterPro"/>
</dbReference>
<dbReference type="SUPFAM" id="SSF52058">
    <property type="entry name" value="L domain-like"/>
    <property type="match status" value="1"/>
</dbReference>
<dbReference type="Gene3D" id="3.80.10.10">
    <property type="entry name" value="Ribonuclease Inhibitor"/>
    <property type="match status" value="1"/>
</dbReference>
<evidence type="ECO:0000259" key="4">
    <source>
        <dbReference type="Pfam" id="PF00931"/>
    </source>
</evidence>
<gene>
    <name evidence="5" type="ORF">KP509_32G019500</name>
</gene>
<dbReference type="InterPro" id="IPR002182">
    <property type="entry name" value="NB-ARC"/>
</dbReference>
<dbReference type="InterPro" id="IPR044974">
    <property type="entry name" value="Disease_R_plants"/>
</dbReference>
<protein>
    <recommendedName>
        <fullName evidence="4">NB-ARC domain-containing protein</fullName>
    </recommendedName>
</protein>
<keyword evidence="2" id="KW-0175">Coiled coil</keyword>
<feature type="coiled-coil region" evidence="2">
    <location>
        <begin position="213"/>
        <end position="240"/>
    </location>
</feature>
<evidence type="ECO:0000256" key="2">
    <source>
        <dbReference type="SAM" id="Coils"/>
    </source>
</evidence>
<dbReference type="Gene3D" id="3.40.50.300">
    <property type="entry name" value="P-loop containing nucleotide triphosphate hydrolases"/>
    <property type="match status" value="1"/>
</dbReference>
<dbReference type="Pfam" id="PF00931">
    <property type="entry name" value="NB-ARC"/>
    <property type="match status" value="1"/>
</dbReference>
<dbReference type="Proteomes" id="UP000825935">
    <property type="component" value="Chromosome 32"/>
</dbReference>
<keyword evidence="6" id="KW-1185">Reference proteome</keyword>
<evidence type="ECO:0000256" key="1">
    <source>
        <dbReference type="ARBA" id="ARBA00022528"/>
    </source>
</evidence>
<organism evidence="5 6">
    <name type="scientific">Ceratopteris richardii</name>
    <name type="common">Triangle waterfern</name>
    <dbReference type="NCBI Taxonomy" id="49495"/>
    <lineage>
        <taxon>Eukaryota</taxon>
        <taxon>Viridiplantae</taxon>
        <taxon>Streptophyta</taxon>
        <taxon>Embryophyta</taxon>
        <taxon>Tracheophyta</taxon>
        <taxon>Polypodiopsida</taxon>
        <taxon>Polypodiidae</taxon>
        <taxon>Polypodiales</taxon>
        <taxon>Pteridineae</taxon>
        <taxon>Pteridaceae</taxon>
        <taxon>Parkerioideae</taxon>
        <taxon>Ceratopteris</taxon>
    </lineage>
</organism>
<feature type="region of interest" description="Disordered" evidence="3">
    <location>
        <begin position="61"/>
        <end position="85"/>
    </location>
</feature>
<evidence type="ECO:0000313" key="6">
    <source>
        <dbReference type="Proteomes" id="UP000825935"/>
    </source>
</evidence>
<feature type="compositionally biased region" description="Polar residues" evidence="3">
    <location>
        <begin position="61"/>
        <end position="76"/>
    </location>
</feature>
<dbReference type="OMA" id="DSQMEIH"/>
<dbReference type="SUPFAM" id="SSF52540">
    <property type="entry name" value="P-loop containing nucleoside triphosphate hydrolases"/>
    <property type="match status" value="1"/>
</dbReference>
<dbReference type="InterPro" id="IPR027417">
    <property type="entry name" value="P-loop_NTPase"/>
</dbReference>
<feature type="domain" description="NB-ARC" evidence="4">
    <location>
        <begin position="345"/>
        <end position="523"/>
    </location>
</feature>
<evidence type="ECO:0000313" key="5">
    <source>
        <dbReference type="EMBL" id="KAH7286712.1"/>
    </source>
</evidence>
<proteinExistence type="predicted"/>
<dbReference type="PANTHER" id="PTHR11017">
    <property type="entry name" value="LEUCINE-RICH REPEAT-CONTAINING PROTEIN"/>
    <property type="match status" value="1"/>
</dbReference>
<dbReference type="EMBL" id="CM035437">
    <property type="protein sequence ID" value="KAH7286712.1"/>
    <property type="molecule type" value="Genomic_DNA"/>
</dbReference>
<keyword evidence="1" id="KW-0934">Plastid</keyword>
<keyword evidence="1" id="KW-0150">Chloroplast</keyword>
<reference evidence="5" key="1">
    <citation type="submission" date="2021-08" db="EMBL/GenBank/DDBJ databases">
        <title>WGS assembly of Ceratopteris richardii.</title>
        <authorList>
            <person name="Marchant D.B."/>
            <person name="Chen G."/>
            <person name="Jenkins J."/>
            <person name="Shu S."/>
            <person name="Leebens-Mack J."/>
            <person name="Grimwood J."/>
            <person name="Schmutz J."/>
            <person name="Soltis P."/>
            <person name="Soltis D."/>
            <person name="Chen Z.-H."/>
        </authorList>
    </citation>
    <scope>NUCLEOTIDE SEQUENCE</scope>
    <source>
        <strain evidence="5">Whitten #5841</strain>
        <tissue evidence="5">Leaf</tissue>
    </source>
</reference>